<gene>
    <name evidence="3" type="ORF">ILUMI_00075</name>
</gene>
<feature type="compositionally biased region" description="Basic and acidic residues" evidence="1">
    <location>
        <begin position="110"/>
        <end position="127"/>
    </location>
</feature>
<organism evidence="3 4">
    <name type="scientific">Ignelater luminosus</name>
    <name type="common">Cucubano</name>
    <name type="synonym">Pyrophorus luminosus</name>
    <dbReference type="NCBI Taxonomy" id="2038154"/>
    <lineage>
        <taxon>Eukaryota</taxon>
        <taxon>Metazoa</taxon>
        <taxon>Ecdysozoa</taxon>
        <taxon>Arthropoda</taxon>
        <taxon>Hexapoda</taxon>
        <taxon>Insecta</taxon>
        <taxon>Pterygota</taxon>
        <taxon>Neoptera</taxon>
        <taxon>Endopterygota</taxon>
        <taxon>Coleoptera</taxon>
        <taxon>Polyphaga</taxon>
        <taxon>Elateriformia</taxon>
        <taxon>Elateroidea</taxon>
        <taxon>Elateridae</taxon>
        <taxon>Agrypninae</taxon>
        <taxon>Pyrophorini</taxon>
        <taxon>Ignelater</taxon>
    </lineage>
</organism>
<dbReference type="GO" id="GO:0003676">
    <property type="term" value="F:nucleic acid binding"/>
    <property type="evidence" value="ECO:0007669"/>
    <property type="project" value="InterPro"/>
</dbReference>
<evidence type="ECO:0000313" key="3">
    <source>
        <dbReference type="EMBL" id="KAF2906104.1"/>
    </source>
</evidence>
<dbReference type="Proteomes" id="UP000801492">
    <property type="component" value="Unassembled WGS sequence"/>
</dbReference>
<dbReference type="EMBL" id="VTPC01000020">
    <property type="protein sequence ID" value="KAF2906104.1"/>
    <property type="molecule type" value="Genomic_DNA"/>
</dbReference>
<evidence type="ECO:0000313" key="4">
    <source>
        <dbReference type="Proteomes" id="UP000801492"/>
    </source>
</evidence>
<sequence>MERSLTTKELMALLKEDSDYTEDETQDELSEDDNGDVERNERDFLAYDKIDDRESGNDERESRERSSEMCHCRKHKRRNDDETTSDYKFKEKIKLYEKIRSGVKVSESKFKKEENKNCERGDNKEGSRTQSSASCFNCGGKGHKLKEYPMKSKGTKCFVCNYEHIPMDCPNKKVQTRRHEILTHHWLIYSKLSLRMEWTMKDARANSEFESHSFSGWPSVGVIFSSAFNISKTSSTHVAASVSLIAFGGTRIDCYLSQAFKESVAKFNERVKTDRRIVSRLIDAVCHLGMQELAFRRHDESGDSHNRGNYEDLLYLLAQQDERLNNHLQASMVFFWIPKLNSSVQKYTKTYIEKTLQVGLAKIKRGAPKLLVAKRKMNKSSFAPILKDVLFELTAEMVSNGFKACGIFPWSVGSKDLSKCIGKNKVRQGDVSQNDILPTTSINFQQFSQFVEEVKDT</sequence>
<dbReference type="OrthoDB" id="6776742at2759"/>
<evidence type="ECO:0000259" key="2">
    <source>
        <dbReference type="Pfam" id="PF14291"/>
    </source>
</evidence>
<accession>A0A8K0GMZ6</accession>
<dbReference type="Pfam" id="PF14291">
    <property type="entry name" value="DUF4371"/>
    <property type="match status" value="1"/>
</dbReference>
<dbReference type="GO" id="GO:0008270">
    <property type="term" value="F:zinc ion binding"/>
    <property type="evidence" value="ECO:0007669"/>
    <property type="project" value="InterPro"/>
</dbReference>
<feature type="region of interest" description="Disordered" evidence="1">
    <location>
        <begin position="15"/>
        <end position="75"/>
    </location>
</feature>
<dbReference type="InterPro" id="IPR025398">
    <property type="entry name" value="DUF4371"/>
</dbReference>
<dbReference type="InterPro" id="IPR036875">
    <property type="entry name" value="Znf_CCHC_sf"/>
</dbReference>
<feature type="compositionally biased region" description="Basic and acidic residues" evidence="1">
    <location>
        <begin position="36"/>
        <end position="71"/>
    </location>
</feature>
<dbReference type="Gene3D" id="4.10.60.10">
    <property type="entry name" value="Zinc finger, CCHC-type"/>
    <property type="match status" value="1"/>
</dbReference>
<name>A0A8K0GMZ6_IGNLU</name>
<keyword evidence="4" id="KW-1185">Reference proteome</keyword>
<dbReference type="AlphaFoldDB" id="A0A8K0GMZ6"/>
<comment type="caution">
    <text evidence="3">The sequence shown here is derived from an EMBL/GenBank/DDBJ whole genome shotgun (WGS) entry which is preliminary data.</text>
</comment>
<feature type="region of interest" description="Disordered" evidence="1">
    <location>
        <begin position="110"/>
        <end position="132"/>
    </location>
</feature>
<feature type="domain" description="DUF4371" evidence="2">
    <location>
        <begin position="257"/>
        <end position="324"/>
    </location>
</feature>
<feature type="compositionally biased region" description="Acidic residues" evidence="1">
    <location>
        <begin position="19"/>
        <end position="35"/>
    </location>
</feature>
<dbReference type="SUPFAM" id="SSF57756">
    <property type="entry name" value="Retrovirus zinc finger-like domains"/>
    <property type="match status" value="1"/>
</dbReference>
<reference evidence="3" key="1">
    <citation type="submission" date="2019-08" db="EMBL/GenBank/DDBJ databases">
        <title>The genome of the North American firefly Photinus pyralis.</title>
        <authorList>
            <consortium name="Photinus pyralis genome working group"/>
            <person name="Fallon T.R."/>
            <person name="Sander Lower S.E."/>
            <person name="Weng J.-K."/>
        </authorList>
    </citation>
    <scope>NUCLEOTIDE SEQUENCE</scope>
    <source>
        <strain evidence="3">TRF0915ILg1</strain>
        <tissue evidence="3">Whole body</tissue>
    </source>
</reference>
<protein>
    <recommendedName>
        <fullName evidence="2">DUF4371 domain-containing protein</fullName>
    </recommendedName>
</protein>
<evidence type="ECO:0000256" key="1">
    <source>
        <dbReference type="SAM" id="MobiDB-lite"/>
    </source>
</evidence>
<proteinExistence type="predicted"/>